<name>A0A2W7NKQ0_9BACT</name>
<dbReference type="OrthoDB" id="9806952at2"/>
<sequence>MFFNLIDFSLFWFCKKPFVVKRILTPLTAYGKLTYKILLFMVAAGLVLYMFPRSGKFRYEYAKGRFWKHSVLIAGFDFPIIKTPEQLKTERDSVLRFFRPYFVLDSSLWDQDLSRFDADYQQLVPQLRDDYRFLHTGGRYPERVMMLKLGHHIQNRLKNLYQRGIIELPESMASVDEHFEFKLIRGNFAEPYGLSEMYTPKNAYRVLSDQVRRYMVDSLLLDVSANSSEYASFVSRLQLNRYLNPSVKYDQQRSDVERQNLQKQLSTTSGAVRMGQRIIGPGEMVDDQMMQVLDSYKAAFEANLLGDAGYTQILIGQILIVVSFFTGVLLFLYFFRHDVYQSNKSVLFILMMMVGMVFLARVSSTFYYIPMFVIPFTMLPITVRTFFDSRLALFIHIMTILLASFFAQNGFQFAFIQILVGVTAIFSLYRIERRSQLLKTSILIVLVYMLLYTSLFLWQEGDIRKINPVVYGHFAFNGGLLLLTYLVIYIIEKLFGFLSDVTLAELSNTNHPLLLKMAEMAPGTFHHSIQVGNLAVAAVKKIGGNPLLVYAGAMYHDIGKMEAPSMFTENQLSGFNPLTEMDLEDGARMVISHIENGARLARKHKLPEQIIDFIVTHQGTTRTKYFYNTYVNRHPDKQPDMTHFQYPGPIPFSKETAVLMMADSVEAASRSLVNYSDEEIDRLVERIVADQIEQGQFADAPLTFREMTQVKEVFKQRLKIMYHTRIQYPEIHHRQASK</sequence>
<keyword evidence="1" id="KW-0812">Transmembrane</keyword>
<dbReference type="NCBIfam" id="TIGR00277">
    <property type="entry name" value="HDIG"/>
    <property type="match status" value="1"/>
</dbReference>
<proteinExistence type="predicted"/>
<feature type="transmembrane region" description="Helical" evidence="1">
    <location>
        <begin position="390"/>
        <end position="407"/>
    </location>
</feature>
<keyword evidence="4" id="KW-1185">Reference proteome</keyword>
<organism evidence="3 4">
    <name type="scientific">Breznakibacter xylanolyticus</name>
    <dbReference type="NCBI Taxonomy" id="990"/>
    <lineage>
        <taxon>Bacteria</taxon>
        <taxon>Pseudomonadati</taxon>
        <taxon>Bacteroidota</taxon>
        <taxon>Bacteroidia</taxon>
        <taxon>Marinilabiliales</taxon>
        <taxon>Marinilabiliaceae</taxon>
        <taxon>Breznakibacter</taxon>
    </lineage>
</organism>
<dbReference type="InterPro" id="IPR011624">
    <property type="entry name" value="Metal-dep_PHydrolase_7TM_extra"/>
</dbReference>
<dbReference type="InterPro" id="IPR006674">
    <property type="entry name" value="HD_domain"/>
</dbReference>
<keyword evidence="1" id="KW-1133">Transmembrane helix</keyword>
<feature type="domain" description="HD/PDEase" evidence="2">
    <location>
        <begin position="520"/>
        <end position="677"/>
    </location>
</feature>
<feature type="transmembrane region" description="Helical" evidence="1">
    <location>
        <begin position="470"/>
        <end position="491"/>
    </location>
</feature>
<dbReference type="InterPro" id="IPR006675">
    <property type="entry name" value="HDIG_dom"/>
</dbReference>
<evidence type="ECO:0000256" key="1">
    <source>
        <dbReference type="SAM" id="Phobius"/>
    </source>
</evidence>
<dbReference type="Proteomes" id="UP000249239">
    <property type="component" value="Unassembled WGS sequence"/>
</dbReference>
<comment type="caution">
    <text evidence="3">The sequence shown here is derived from an EMBL/GenBank/DDBJ whole genome shotgun (WGS) entry which is preliminary data.</text>
</comment>
<dbReference type="Pfam" id="PF07698">
    <property type="entry name" value="7TM-7TMR_HD"/>
    <property type="match status" value="1"/>
</dbReference>
<accession>A0A2W7NKQ0</accession>
<reference evidence="3 4" key="1">
    <citation type="submission" date="2018-06" db="EMBL/GenBank/DDBJ databases">
        <title>Genomic Encyclopedia of Archaeal and Bacterial Type Strains, Phase II (KMG-II): from individual species to whole genera.</title>
        <authorList>
            <person name="Goeker M."/>
        </authorList>
    </citation>
    <scope>NUCLEOTIDE SEQUENCE [LARGE SCALE GENOMIC DNA]</scope>
    <source>
        <strain evidence="3 4">DSM 6779</strain>
    </source>
</reference>
<evidence type="ECO:0000259" key="2">
    <source>
        <dbReference type="SMART" id="SM00471"/>
    </source>
</evidence>
<feature type="transmembrane region" description="Helical" evidence="1">
    <location>
        <begin position="313"/>
        <end position="335"/>
    </location>
</feature>
<dbReference type="EMBL" id="QKZK01000035">
    <property type="protein sequence ID" value="PZX11872.1"/>
    <property type="molecule type" value="Genomic_DNA"/>
</dbReference>
<dbReference type="PANTHER" id="PTHR36442:SF1">
    <property type="entry name" value="CYCLIC-DI-AMP PHOSPHODIESTERASE PGPH"/>
    <property type="match status" value="1"/>
</dbReference>
<protein>
    <recommendedName>
        <fullName evidence="2">HD/PDEase domain-containing protein</fullName>
    </recommendedName>
</protein>
<dbReference type="CDD" id="cd00077">
    <property type="entry name" value="HDc"/>
    <property type="match status" value="1"/>
</dbReference>
<feature type="transmembrane region" description="Helical" evidence="1">
    <location>
        <begin position="413"/>
        <end position="429"/>
    </location>
</feature>
<dbReference type="SMART" id="SM00471">
    <property type="entry name" value="HDc"/>
    <property type="match status" value="1"/>
</dbReference>
<dbReference type="AlphaFoldDB" id="A0A2W7NKQ0"/>
<evidence type="ECO:0000313" key="3">
    <source>
        <dbReference type="EMBL" id="PZX11872.1"/>
    </source>
</evidence>
<dbReference type="Pfam" id="PF07697">
    <property type="entry name" value="7TMR-HDED"/>
    <property type="match status" value="1"/>
</dbReference>
<dbReference type="PANTHER" id="PTHR36442">
    <property type="entry name" value="CYCLIC-DI-AMP PHOSPHODIESTERASE PGPH"/>
    <property type="match status" value="1"/>
</dbReference>
<dbReference type="SUPFAM" id="SSF109604">
    <property type="entry name" value="HD-domain/PDEase-like"/>
    <property type="match status" value="1"/>
</dbReference>
<dbReference type="InterPro" id="IPR011621">
    <property type="entry name" value="Metal-dep_PHydrolase_7TM_intra"/>
</dbReference>
<gene>
    <name evidence="3" type="ORF">LX69_03018</name>
</gene>
<dbReference type="Gene3D" id="1.10.3210.10">
    <property type="entry name" value="Hypothetical protein af1432"/>
    <property type="match status" value="1"/>
</dbReference>
<keyword evidence="1" id="KW-0472">Membrane</keyword>
<dbReference type="InterPro" id="IPR003607">
    <property type="entry name" value="HD/PDEase_dom"/>
</dbReference>
<feature type="transmembrane region" description="Helical" evidence="1">
    <location>
        <begin position="441"/>
        <end position="458"/>
    </location>
</feature>
<dbReference type="InterPro" id="IPR052722">
    <property type="entry name" value="PgpH_phosphodiesterase"/>
</dbReference>
<dbReference type="Pfam" id="PF01966">
    <property type="entry name" value="HD"/>
    <property type="match status" value="1"/>
</dbReference>
<feature type="transmembrane region" description="Helical" evidence="1">
    <location>
        <begin position="347"/>
        <end position="369"/>
    </location>
</feature>
<evidence type="ECO:0000313" key="4">
    <source>
        <dbReference type="Proteomes" id="UP000249239"/>
    </source>
</evidence>